<dbReference type="EMBL" id="JAVAIM010000001">
    <property type="protein sequence ID" value="MDP4576037.1"/>
    <property type="molecule type" value="Genomic_DNA"/>
</dbReference>
<dbReference type="RefSeq" id="WP_305933259.1">
    <property type="nucleotide sequence ID" value="NZ_JAVAIM010000001.1"/>
</dbReference>
<dbReference type="InterPro" id="IPR001789">
    <property type="entry name" value="Sig_transdc_resp-reg_receiver"/>
</dbReference>
<name>A0ABT9HSA3_9SPHN</name>
<feature type="modified residue" description="4-aspartylphosphate" evidence="2">
    <location>
        <position position="57"/>
    </location>
</feature>
<dbReference type="InterPro" id="IPR050595">
    <property type="entry name" value="Bact_response_regulator"/>
</dbReference>
<dbReference type="Gene3D" id="3.40.50.2300">
    <property type="match status" value="1"/>
</dbReference>
<keyword evidence="5" id="KW-1185">Reference proteome</keyword>
<protein>
    <submittedName>
        <fullName evidence="4">Response regulator</fullName>
    </submittedName>
</protein>
<comment type="caution">
    <text evidence="4">The sequence shown here is derived from an EMBL/GenBank/DDBJ whole genome shotgun (WGS) entry which is preliminary data.</text>
</comment>
<dbReference type="InterPro" id="IPR011006">
    <property type="entry name" value="CheY-like_superfamily"/>
</dbReference>
<proteinExistence type="predicted"/>
<evidence type="ECO:0000256" key="1">
    <source>
        <dbReference type="ARBA" id="ARBA00022553"/>
    </source>
</evidence>
<evidence type="ECO:0000259" key="3">
    <source>
        <dbReference type="PROSITE" id="PS50110"/>
    </source>
</evidence>
<dbReference type="PANTHER" id="PTHR44591:SF21">
    <property type="entry name" value="TWO-COMPONENT RESPONSE REGULATOR"/>
    <property type="match status" value="1"/>
</dbReference>
<reference evidence="4 5" key="1">
    <citation type="submission" date="2023-08" db="EMBL/GenBank/DDBJ databases">
        <title>genomic of G39.</title>
        <authorList>
            <person name="Wang Y."/>
        </authorList>
    </citation>
    <scope>NUCLEOTIDE SEQUENCE [LARGE SCALE GENOMIC DNA]</scope>
    <source>
        <strain evidence="4 5">G39</strain>
    </source>
</reference>
<feature type="domain" description="Response regulatory" evidence="3">
    <location>
        <begin position="7"/>
        <end position="120"/>
    </location>
</feature>
<organism evidence="4 5">
    <name type="scientific">Qipengyuania profundimaris</name>
    <dbReference type="NCBI Taxonomy" id="3067652"/>
    <lineage>
        <taxon>Bacteria</taxon>
        <taxon>Pseudomonadati</taxon>
        <taxon>Pseudomonadota</taxon>
        <taxon>Alphaproteobacteria</taxon>
        <taxon>Sphingomonadales</taxon>
        <taxon>Erythrobacteraceae</taxon>
        <taxon>Qipengyuania</taxon>
    </lineage>
</organism>
<dbReference type="Pfam" id="PF00072">
    <property type="entry name" value="Response_reg"/>
    <property type="match status" value="1"/>
</dbReference>
<dbReference type="SUPFAM" id="SSF52172">
    <property type="entry name" value="CheY-like"/>
    <property type="match status" value="1"/>
</dbReference>
<sequence length="121" mass="12963">MHSSDAVILVVEDEVLIRMDVVDQLTSLGYSVIEASTGREALEALTTGDGVCILFTDVDMPGDLDGIMLAHEVSRTRPEIGIIVTSGKTALGEDALPEGSRFYSKPYMPATVHAAIQEMLP</sequence>
<dbReference type="Proteomes" id="UP001240639">
    <property type="component" value="Unassembled WGS sequence"/>
</dbReference>
<keyword evidence="1 2" id="KW-0597">Phosphoprotein</keyword>
<dbReference type="PROSITE" id="PS50110">
    <property type="entry name" value="RESPONSE_REGULATORY"/>
    <property type="match status" value="1"/>
</dbReference>
<accession>A0ABT9HSA3</accession>
<gene>
    <name evidence="4" type="ORF">Q9K02_12915</name>
</gene>
<evidence type="ECO:0000313" key="5">
    <source>
        <dbReference type="Proteomes" id="UP001240639"/>
    </source>
</evidence>
<evidence type="ECO:0000313" key="4">
    <source>
        <dbReference type="EMBL" id="MDP4576037.1"/>
    </source>
</evidence>
<dbReference type="PANTHER" id="PTHR44591">
    <property type="entry name" value="STRESS RESPONSE REGULATOR PROTEIN 1"/>
    <property type="match status" value="1"/>
</dbReference>
<dbReference type="SMART" id="SM00448">
    <property type="entry name" value="REC"/>
    <property type="match status" value="1"/>
</dbReference>
<evidence type="ECO:0000256" key="2">
    <source>
        <dbReference type="PROSITE-ProRule" id="PRU00169"/>
    </source>
</evidence>